<keyword evidence="6" id="KW-0378">Hydrolase</keyword>
<dbReference type="InterPro" id="IPR003593">
    <property type="entry name" value="AAA+_ATPase"/>
</dbReference>
<dbReference type="GO" id="GO:0005524">
    <property type="term" value="F:ATP binding"/>
    <property type="evidence" value="ECO:0007669"/>
    <property type="project" value="UniProtKB-KW"/>
</dbReference>
<evidence type="ECO:0000313" key="7">
    <source>
        <dbReference type="Proteomes" id="UP000005439"/>
    </source>
</evidence>
<name>G8TV25_SULAD</name>
<sequence>MVNPPGPLIEVVNAEKSYRGVPVVHAISFHVNAGEVVGLIGPNGAGKTTTLRMVTGLAAPSVGTVRLDGHSVVSERGPALKALGTIMEESRFYGYLTGLDNLRQVARMRALASGRASLLGYLEEVGLLQAADRPVREYSLGMRQRLALAVALLVRPKILVLDEPMNGLDPAAIKDLRDRLRQMAADGLAVLLSSHVLSEVEHVCDRVLLLDGGRLVGEERLRGERRDDRPVWLQVEPLDRAADLLREAGWRTERQDQGLVVYIGPDEVPHVIRHLVHHDVAILAVVPDRGGLEARYLAQTGANREVIG</sequence>
<dbReference type="AlphaFoldDB" id="G8TV25"/>
<keyword evidence="4" id="KW-0067">ATP-binding</keyword>
<evidence type="ECO:0000256" key="4">
    <source>
        <dbReference type="ARBA" id="ARBA00022840"/>
    </source>
</evidence>
<reference evidence="6 7" key="2">
    <citation type="journal article" date="2012" name="Stand. Genomic Sci.">
        <title>Complete genome sequence of the moderately thermophilic mineral-sulfide-oxidizing firmicute Sulfobacillus acidophilus type strain (NAL(T)).</title>
        <authorList>
            <person name="Anderson I."/>
            <person name="Chertkov O."/>
            <person name="Chen A."/>
            <person name="Saunders E."/>
            <person name="Lapidus A."/>
            <person name="Nolan M."/>
            <person name="Lucas S."/>
            <person name="Hammon N."/>
            <person name="Deshpande S."/>
            <person name="Cheng J.F."/>
            <person name="Han C."/>
            <person name="Tapia R."/>
            <person name="Goodwin L.A."/>
            <person name="Pitluck S."/>
            <person name="Liolios K."/>
            <person name="Pagani I."/>
            <person name="Ivanova N."/>
            <person name="Mikhailova N."/>
            <person name="Pati A."/>
            <person name="Palaniappan K."/>
            <person name="Land M."/>
            <person name="Pan C."/>
            <person name="Rohde M."/>
            <person name="Pukall R."/>
            <person name="Goker M."/>
            <person name="Detter J.C."/>
            <person name="Woyke T."/>
            <person name="Bristow J."/>
            <person name="Eisen J.A."/>
            <person name="Markowitz V."/>
            <person name="Hugenholtz P."/>
            <person name="Kyrpides N.C."/>
            <person name="Klenk H.P."/>
            <person name="Mavromatis K."/>
        </authorList>
    </citation>
    <scope>NUCLEOTIDE SEQUENCE [LARGE SCALE GENOMIC DNA]</scope>
    <source>
        <strain evidence="7">ATCC 700253 / DSM 10332 / NAL</strain>
    </source>
</reference>
<gene>
    <name evidence="6" type="ordered locus">Sulac_0030</name>
</gene>
<dbReference type="HOGENOM" id="CLU_000604_1_2_9"/>
<dbReference type="GO" id="GO:0016887">
    <property type="term" value="F:ATP hydrolysis activity"/>
    <property type="evidence" value="ECO:0007669"/>
    <property type="project" value="InterPro"/>
</dbReference>
<dbReference type="Proteomes" id="UP000005439">
    <property type="component" value="Chromosome"/>
</dbReference>
<keyword evidence="2" id="KW-0813">Transport</keyword>
<evidence type="ECO:0000256" key="3">
    <source>
        <dbReference type="ARBA" id="ARBA00022741"/>
    </source>
</evidence>
<evidence type="ECO:0000259" key="5">
    <source>
        <dbReference type="PROSITE" id="PS50893"/>
    </source>
</evidence>
<dbReference type="KEGG" id="sap:Sulac_0030"/>
<dbReference type="InterPro" id="IPR027417">
    <property type="entry name" value="P-loop_NTPase"/>
</dbReference>
<feature type="domain" description="ABC transporter" evidence="5">
    <location>
        <begin position="9"/>
        <end position="237"/>
    </location>
</feature>
<dbReference type="InterPro" id="IPR003439">
    <property type="entry name" value="ABC_transporter-like_ATP-bd"/>
</dbReference>
<dbReference type="STRING" id="679936.Sulac_0030"/>
<dbReference type="EC" id="3.6.3.41" evidence="6"/>
<reference evidence="7" key="1">
    <citation type="submission" date="2011-12" db="EMBL/GenBank/DDBJ databases">
        <title>The complete genome of chromosome of Sulfobacillus acidophilus DSM 10332.</title>
        <authorList>
            <person name="Lucas S."/>
            <person name="Han J."/>
            <person name="Lapidus A."/>
            <person name="Bruce D."/>
            <person name="Goodwin L."/>
            <person name="Pitluck S."/>
            <person name="Peters L."/>
            <person name="Kyrpides N."/>
            <person name="Mavromatis K."/>
            <person name="Ivanova N."/>
            <person name="Mikhailova N."/>
            <person name="Chertkov O."/>
            <person name="Saunders E."/>
            <person name="Detter J.C."/>
            <person name="Tapia R."/>
            <person name="Han C."/>
            <person name="Land M."/>
            <person name="Hauser L."/>
            <person name="Markowitz V."/>
            <person name="Cheng J.-F."/>
            <person name="Hugenholtz P."/>
            <person name="Woyke T."/>
            <person name="Wu D."/>
            <person name="Pukall R."/>
            <person name="Gehrich-Schroeter G."/>
            <person name="Schneider S."/>
            <person name="Klenk H.-P."/>
            <person name="Eisen J.A."/>
        </authorList>
    </citation>
    <scope>NUCLEOTIDE SEQUENCE [LARGE SCALE GENOMIC DNA]</scope>
    <source>
        <strain evidence="7">ATCC 700253 / DSM 10332 / NAL</strain>
    </source>
</reference>
<organism evidence="6 7">
    <name type="scientific">Sulfobacillus acidophilus (strain ATCC 700253 / DSM 10332 / NAL)</name>
    <dbReference type="NCBI Taxonomy" id="679936"/>
    <lineage>
        <taxon>Bacteria</taxon>
        <taxon>Bacillati</taxon>
        <taxon>Bacillota</taxon>
        <taxon>Clostridia</taxon>
        <taxon>Eubacteriales</taxon>
        <taxon>Clostridiales Family XVII. Incertae Sedis</taxon>
        <taxon>Sulfobacillus</taxon>
    </lineage>
</organism>
<keyword evidence="7" id="KW-1185">Reference proteome</keyword>
<dbReference type="EMBL" id="CP003179">
    <property type="protein sequence ID" value="AEW03606.1"/>
    <property type="molecule type" value="Genomic_DNA"/>
</dbReference>
<dbReference type="InterPro" id="IPR017871">
    <property type="entry name" value="ABC_transporter-like_CS"/>
</dbReference>
<evidence type="ECO:0000256" key="1">
    <source>
        <dbReference type="ARBA" id="ARBA00005417"/>
    </source>
</evidence>
<dbReference type="PROSITE" id="PS50893">
    <property type="entry name" value="ABC_TRANSPORTER_2"/>
    <property type="match status" value="1"/>
</dbReference>
<dbReference type="SMART" id="SM00382">
    <property type="entry name" value="AAA"/>
    <property type="match status" value="1"/>
</dbReference>
<dbReference type="PATRIC" id="fig|679936.5.peg.31"/>
<dbReference type="Pfam" id="PF00005">
    <property type="entry name" value="ABC_tran"/>
    <property type="match status" value="1"/>
</dbReference>
<keyword evidence="3" id="KW-0547">Nucleotide-binding</keyword>
<accession>G8TV25</accession>
<evidence type="ECO:0000313" key="6">
    <source>
        <dbReference type="EMBL" id="AEW03606.1"/>
    </source>
</evidence>
<protein>
    <submittedName>
        <fullName evidence="6">Heme-transporting ATPase</fullName>
        <ecNumber evidence="6">3.6.3.41</ecNumber>
    </submittedName>
</protein>
<dbReference type="PANTHER" id="PTHR43335">
    <property type="entry name" value="ABC TRANSPORTER, ATP-BINDING PROTEIN"/>
    <property type="match status" value="1"/>
</dbReference>
<dbReference type="PROSITE" id="PS00211">
    <property type="entry name" value="ABC_TRANSPORTER_1"/>
    <property type="match status" value="1"/>
</dbReference>
<dbReference type="PANTHER" id="PTHR43335:SF4">
    <property type="entry name" value="ABC TRANSPORTER, ATP-BINDING PROTEIN"/>
    <property type="match status" value="1"/>
</dbReference>
<proteinExistence type="inferred from homology"/>
<evidence type="ECO:0000256" key="2">
    <source>
        <dbReference type="ARBA" id="ARBA00022448"/>
    </source>
</evidence>
<dbReference type="Gene3D" id="3.40.50.300">
    <property type="entry name" value="P-loop containing nucleotide triphosphate hydrolases"/>
    <property type="match status" value="1"/>
</dbReference>
<comment type="similarity">
    <text evidence="1">Belongs to the ABC transporter superfamily.</text>
</comment>
<dbReference type="SUPFAM" id="SSF52540">
    <property type="entry name" value="P-loop containing nucleoside triphosphate hydrolases"/>
    <property type="match status" value="1"/>
</dbReference>